<accession>A0AAN7ZVT3</accession>
<reference evidence="1 2" key="1">
    <citation type="journal article" date="2024" name="Insects">
        <title>An Improved Chromosome-Level Genome Assembly of the Firefly Pyrocoelia pectoralis.</title>
        <authorList>
            <person name="Fu X."/>
            <person name="Meyer-Rochow V.B."/>
            <person name="Ballantyne L."/>
            <person name="Zhu X."/>
        </authorList>
    </citation>
    <scope>NUCLEOTIDE SEQUENCE [LARGE SCALE GENOMIC DNA]</scope>
    <source>
        <strain evidence="1">XCY_ONT2</strain>
    </source>
</reference>
<comment type="caution">
    <text evidence="1">The sequence shown here is derived from an EMBL/GenBank/DDBJ whole genome shotgun (WGS) entry which is preliminary data.</text>
</comment>
<evidence type="ECO:0000313" key="1">
    <source>
        <dbReference type="EMBL" id="KAK5649193.1"/>
    </source>
</evidence>
<dbReference type="Proteomes" id="UP001329430">
    <property type="component" value="Chromosome 1"/>
</dbReference>
<evidence type="ECO:0000313" key="2">
    <source>
        <dbReference type="Proteomes" id="UP001329430"/>
    </source>
</evidence>
<keyword evidence="2" id="KW-1185">Reference proteome</keyword>
<sequence length="587" mass="67684">MLANKRKTVPLISEISEETFESQVPDLLLLFSRDHIHALTLSNIIQSFCQKSCSNNLQIGLGLYLYNNVRSKKVIDLLHNMGVSCSYNDIRSLITSLAKNAVKTENHIYVPYGIQSVDQEKKNYIHSSIDNFDLNEETLSGKDTTHSMALVVFQEKLEDLDVDGKIPKESKYSLSMEDVDIPFQKIERYYNPNKRPEPDRLDNLQCSTTEHEYSRKVNFVWRFLRHLDKEKPFLGWTEYHDVLSTSSVKVAQIAYLPFLNNPPTDCDTIYTSMLRLVELAEHLNQHHIIITADLAIYSKAQEILWNKPARLDGKVTLQLGGMHLCLAFLASIGFLYKDSGLYDMLVETEIYAPNTCKQILEGKHYSRSIRSLILTSDALTRLLIDSFYEWMEKEPLDEEVLSHDIIQDLKDGKFRKSALDTYLNALNPLFEKMKEFENIGSKSSPTFCYWLSFLDSVNLLLDYQSAERNGSFQLHLKCVFEMLPYLKAGGRHLYAKWVPIYLKDMNQLKLTQPEMYDYLERGNFVVKKTNEKTFNCVASDMALEQSINRDCKSSSGVVGFTRKPTALLRWMMTRHIVGSYSQNFEGV</sequence>
<dbReference type="EMBL" id="JAVRBK010000001">
    <property type="protein sequence ID" value="KAK5649193.1"/>
    <property type="molecule type" value="Genomic_DNA"/>
</dbReference>
<gene>
    <name evidence="1" type="ORF">RI129_000222</name>
</gene>
<protein>
    <submittedName>
        <fullName evidence="1">Uncharacterized protein</fullName>
    </submittedName>
</protein>
<proteinExistence type="predicted"/>
<dbReference type="AlphaFoldDB" id="A0AAN7ZVT3"/>
<dbReference type="PANTHER" id="PTHR47018:SF3">
    <property type="entry name" value="MYCBP-ASSOCIATED PROTEIN"/>
    <property type="match status" value="1"/>
</dbReference>
<dbReference type="PANTHER" id="PTHR47018">
    <property type="entry name" value="CXC DOMAIN-CONTAINING PROTEIN-RELATED"/>
    <property type="match status" value="1"/>
</dbReference>
<organism evidence="1 2">
    <name type="scientific">Pyrocoelia pectoralis</name>
    <dbReference type="NCBI Taxonomy" id="417401"/>
    <lineage>
        <taxon>Eukaryota</taxon>
        <taxon>Metazoa</taxon>
        <taxon>Ecdysozoa</taxon>
        <taxon>Arthropoda</taxon>
        <taxon>Hexapoda</taxon>
        <taxon>Insecta</taxon>
        <taxon>Pterygota</taxon>
        <taxon>Neoptera</taxon>
        <taxon>Endopterygota</taxon>
        <taxon>Coleoptera</taxon>
        <taxon>Polyphaga</taxon>
        <taxon>Elateriformia</taxon>
        <taxon>Elateroidea</taxon>
        <taxon>Lampyridae</taxon>
        <taxon>Lampyrinae</taxon>
        <taxon>Pyrocoelia</taxon>
    </lineage>
</organism>
<name>A0AAN7ZVT3_9COLE</name>